<dbReference type="EMBL" id="JAPXIC010000056">
    <property type="protein sequence ID" value="MCZ4719380.1"/>
    <property type="molecule type" value="Genomic_DNA"/>
</dbReference>
<proteinExistence type="predicted"/>
<dbReference type="AlphaFoldDB" id="A0AAP3HEB8"/>
<gene>
    <name evidence="2" type="ORF">O6C86_09160</name>
</gene>
<dbReference type="RefSeq" id="WP_269565299.1">
    <property type="nucleotide sequence ID" value="NZ_CP114576.1"/>
</dbReference>
<dbReference type="Proteomes" id="UP001071279">
    <property type="component" value="Unassembled WGS sequence"/>
</dbReference>
<keyword evidence="1" id="KW-0812">Transmembrane</keyword>
<keyword evidence="1" id="KW-1133">Transmembrane helix</keyword>
<evidence type="ECO:0000256" key="1">
    <source>
        <dbReference type="SAM" id="Phobius"/>
    </source>
</evidence>
<evidence type="ECO:0000313" key="2">
    <source>
        <dbReference type="EMBL" id="MCZ4719380.1"/>
    </source>
</evidence>
<protein>
    <submittedName>
        <fullName evidence="2">Uncharacterized protein</fullName>
    </submittedName>
</protein>
<feature type="transmembrane region" description="Helical" evidence="1">
    <location>
        <begin position="58"/>
        <end position="80"/>
    </location>
</feature>
<keyword evidence="1" id="KW-0472">Membrane</keyword>
<feature type="transmembrane region" description="Helical" evidence="1">
    <location>
        <begin position="33"/>
        <end position="52"/>
    </location>
</feature>
<reference evidence="2" key="1">
    <citation type="submission" date="2022-12" db="EMBL/GenBank/DDBJ databases">
        <title>Comparative genomics of Legionella pneumophila isolates from the West Bank and Germany support molecular epidemiology of Legionnaires disease.</title>
        <authorList>
            <person name="Zayed A.R."/>
            <person name="Bitar D.M."/>
            <person name="Steinert M."/>
            <person name="Lueck C."/>
            <person name="Brettar I."/>
            <person name="Hoefle M.G."/>
            <person name="Bunk B."/>
        </authorList>
    </citation>
    <scope>NUCLEOTIDE SEQUENCE</scope>
    <source>
        <strain evidence="2">H23</strain>
    </source>
</reference>
<evidence type="ECO:0000313" key="3">
    <source>
        <dbReference type="Proteomes" id="UP001071279"/>
    </source>
</evidence>
<name>A0AAP3HEB8_LEGPN</name>
<sequence length="130" mass="15307">MREQKQSKKDKLDAKISFAQDRYKFYTTEASKIARQVAFAEGAIFWALYILMQNGPKSLIITFYSILLLFFIFDLIQYVYGAIRFEYEEDAIKKVRASNKKIKGINYKIGDEIGNSIKTYYLLMLRTLRD</sequence>
<accession>A0AAP3HEB8</accession>
<comment type="caution">
    <text evidence="2">The sequence shown here is derived from an EMBL/GenBank/DDBJ whole genome shotgun (WGS) entry which is preliminary data.</text>
</comment>
<organism evidence="2 3">
    <name type="scientific">Legionella pneumophila</name>
    <dbReference type="NCBI Taxonomy" id="446"/>
    <lineage>
        <taxon>Bacteria</taxon>
        <taxon>Pseudomonadati</taxon>
        <taxon>Pseudomonadota</taxon>
        <taxon>Gammaproteobacteria</taxon>
        <taxon>Legionellales</taxon>
        <taxon>Legionellaceae</taxon>
        <taxon>Legionella</taxon>
    </lineage>
</organism>